<evidence type="ECO:0008006" key="4">
    <source>
        <dbReference type="Google" id="ProtNLM"/>
    </source>
</evidence>
<keyword evidence="3" id="KW-1185">Reference proteome</keyword>
<sequence length="302" mass="32744">MKSKKLAAAALKMTLATTLAATLTTGMIGANSAQAFEVTPMPFAGCRIAATEGDLAAMRAYDEAYLNALQRLLKERIPGVAADVDTVADHARATRDLSPFAPNPEHIGQAMWRIDQAALKVGYDRYDHPGPALLGAIRNTDQFNRDRLEVHTGAFNRIKATEEADKAARGDNPSLFYQADLSRFTTNRSAAYTKLQQDAHAAAKPQMDAFKKRAADGFAACRDGRPLNDGTAALQNSKNIKPGEETATELFDRAAEAFSKGDLGGALNFLFRGVMRGLQEFLMPIMMLPAVPAWLSSQNQPR</sequence>
<evidence type="ECO:0000313" key="2">
    <source>
        <dbReference type="EMBL" id="MBG6122414.1"/>
    </source>
</evidence>
<reference evidence="2" key="1">
    <citation type="submission" date="2020-11" db="EMBL/GenBank/DDBJ databases">
        <title>Sequencing the genomes of 1000 actinobacteria strains.</title>
        <authorList>
            <person name="Klenk H.-P."/>
        </authorList>
    </citation>
    <scope>NUCLEOTIDE SEQUENCE</scope>
    <source>
        <strain evidence="2">DSM 45632</strain>
    </source>
</reference>
<comment type="caution">
    <text evidence="2">The sequence shown here is derived from an EMBL/GenBank/DDBJ whole genome shotgun (WGS) entry which is preliminary data.</text>
</comment>
<keyword evidence="1" id="KW-0732">Signal</keyword>
<feature type="chain" id="PRO_5036828245" description="Secreted protein" evidence="1">
    <location>
        <begin position="36"/>
        <end position="302"/>
    </location>
</feature>
<gene>
    <name evidence="2" type="ORF">IW254_001383</name>
</gene>
<protein>
    <recommendedName>
        <fullName evidence="4">Secreted protein</fullName>
    </recommendedName>
</protein>
<dbReference type="RefSeq" id="WP_196824813.1">
    <property type="nucleotide sequence ID" value="NZ_CP046980.1"/>
</dbReference>
<feature type="signal peptide" evidence="1">
    <location>
        <begin position="1"/>
        <end position="35"/>
    </location>
</feature>
<proteinExistence type="predicted"/>
<dbReference type="EMBL" id="JADOUE010000001">
    <property type="protein sequence ID" value="MBG6122414.1"/>
    <property type="molecule type" value="Genomic_DNA"/>
</dbReference>
<organism evidence="2 3">
    <name type="scientific">Corynebacterium aquatimens</name>
    <dbReference type="NCBI Taxonomy" id="1190508"/>
    <lineage>
        <taxon>Bacteria</taxon>
        <taxon>Bacillati</taxon>
        <taxon>Actinomycetota</taxon>
        <taxon>Actinomycetes</taxon>
        <taxon>Mycobacteriales</taxon>
        <taxon>Corynebacteriaceae</taxon>
        <taxon>Corynebacterium</taxon>
    </lineage>
</organism>
<dbReference type="AlphaFoldDB" id="A0A931GXT5"/>
<evidence type="ECO:0000256" key="1">
    <source>
        <dbReference type="SAM" id="SignalP"/>
    </source>
</evidence>
<name>A0A931GXT5_9CORY</name>
<dbReference type="Proteomes" id="UP000658613">
    <property type="component" value="Unassembled WGS sequence"/>
</dbReference>
<evidence type="ECO:0000313" key="3">
    <source>
        <dbReference type="Proteomes" id="UP000658613"/>
    </source>
</evidence>
<accession>A0A931GXT5</accession>